<dbReference type="GO" id="GO:0051424">
    <property type="term" value="F:corticotropin-releasing hormone binding"/>
    <property type="evidence" value="ECO:0007669"/>
    <property type="project" value="InterPro"/>
</dbReference>
<name>A0A0B6YIE2_9EUPU</name>
<dbReference type="Gene3D" id="2.60.120.290">
    <property type="entry name" value="Spermadhesin, CUB domain"/>
    <property type="match status" value="1"/>
</dbReference>
<dbReference type="SUPFAM" id="SSF49854">
    <property type="entry name" value="Spermadhesin, CUB domain"/>
    <property type="match status" value="1"/>
</dbReference>
<organism evidence="6">
    <name type="scientific">Arion vulgaris</name>
    <dbReference type="NCBI Taxonomy" id="1028688"/>
    <lineage>
        <taxon>Eukaryota</taxon>
        <taxon>Metazoa</taxon>
        <taxon>Spiralia</taxon>
        <taxon>Lophotrochozoa</taxon>
        <taxon>Mollusca</taxon>
        <taxon>Gastropoda</taxon>
        <taxon>Heterobranchia</taxon>
        <taxon>Euthyneura</taxon>
        <taxon>Panpulmonata</taxon>
        <taxon>Eupulmonata</taxon>
        <taxon>Stylommatophora</taxon>
        <taxon>Helicina</taxon>
        <taxon>Arionoidea</taxon>
        <taxon>Arionidae</taxon>
        <taxon>Arion</taxon>
    </lineage>
</organism>
<gene>
    <name evidence="6" type="primary">ORF26495</name>
</gene>
<dbReference type="PANTHER" id="PTHR10278:SF0">
    <property type="entry name" value="CORTICOTROPIN-RELEASING FACTOR-BINDING PROTEIN"/>
    <property type="match status" value="1"/>
</dbReference>
<evidence type="ECO:0000259" key="5">
    <source>
        <dbReference type="Pfam" id="PF05428"/>
    </source>
</evidence>
<reference evidence="6" key="1">
    <citation type="submission" date="2014-12" db="EMBL/GenBank/DDBJ databases">
        <title>Insight into the proteome of Arion vulgaris.</title>
        <authorList>
            <person name="Aradska J."/>
            <person name="Bulat T."/>
            <person name="Smidak R."/>
            <person name="Sarate P."/>
            <person name="Gangsoo J."/>
            <person name="Sialana F."/>
            <person name="Bilban M."/>
            <person name="Lubec G."/>
        </authorList>
    </citation>
    <scope>NUCLEOTIDE SEQUENCE</scope>
    <source>
        <tissue evidence="6">Skin</tissue>
    </source>
</reference>
<dbReference type="InterPro" id="IPR056177">
    <property type="entry name" value="CRF-BP_N"/>
</dbReference>
<dbReference type="AlphaFoldDB" id="A0A0B6YIE2"/>
<comment type="function">
    <text evidence="3">Binds CRF and inactivates it. May prevent inappropriate pituitary-adrenal stimulation in pregnancy.</text>
</comment>
<feature type="non-terminal residue" evidence="6">
    <location>
        <position position="186"/>
    </location>
</feature>
<evidence type="ECO:0000313" key="6">
    <source>
        <dbReference type="EMBL" id="CEK55978.1"/>
    </source>
</evidence>
<evidence type="ECO:0000256" key="3">
    <source>
        <dbReference type="ARBA" id="ARBA00024997"/>
    </source>
</evidence>
<feature type="domain" description="Corticotropin-releasing factor binding protein N-terminal" evidence="5">
    <location>
        <begin position="61"/>
        <end position="170"/>
    </location>
</feature>
<evidence type="ECO:0000256" key="4">
    <source>
        <dbReference type="ARBA" id="ARBA00033162"/>
    </source>
</evidence>
<sequence>MFFKSLHDVIVLYVLVNMTMRFANAFRASSSKGLKRTVSEEIDVLDTDSRFIECKEQHLESSPGSLTYISDGETGFCSLYIAAPIDNIIEIEFTFFEVDCADGGAVAILDGWELDFQIFPSPEDHPHPMSFRYISFCGKAKPDSHFLTKQNIAQIQFIVPVVGQGFQVKVSFSVNYKPCNMMVLHN</sequence>
<proteinExistence type="inferred from homology"/>
<dbReference type="Pfam" id="PF05428">
    <property type="entry name" value="CRF-BP_N"/>
    <property type="match status" value="1"/>
</dbReference>
<evidence type="ECO:0000256" key="1">
    <source>
        <dbReference type="ARBA" id="ARBA00008313"/>
    </source>
</evidence>
<comment type="similarity">
    <text evidence="1">Belongs to the CRF-binding protein family.</text>
</comment>
<dbReference type="InterPro" id="IPR035914">
    <property type="entry name" value="Sperma_CUB_dom_sf"/>
</dbReference>
<dbReference type="InterPro" id="IPR008435">
    <property type="entry name" value="CRF-bd"/>
</dbReference>
<protein>
    <recommendedName>
        <fullName evidence="2">Corticotropin-releasing factor-binding protein</fullName>
    </recommendedName>
    <alternativeName>
        <fullName evidence="4">Corticotropin-releasing hormone-binding protein</fullName>
    </alternativeName>
</protein>
<dbReference type="GO" id="GO:0005615">
    <property type="term" value="C:extracellular space"/>
    <property type="evidence" value="ECO:0007669"/>
    <property type="project" value="TreeGrafter"/>
</dbReference>
<dbReference type="GO" id="GO:0009755">
    <property type="term" value="P:hormone-mediated signaling pathway"/>
    <property type="evidence" value="ECO:0007669"/>
    <property type="project" value="TreeGrafter"/>
</dbReference>
<evidence type="ECO:0000256" key="2">
    <source>
        <dbReference type="ARBA" id="ARBA00015713"/>
    </source>
</evidence>
<dbReference type="GO" id="GO:0051460">
    <property type="term" value="P:negative regulation of corticotropin secretion"/>
    <property type="evidence" value="ECO:0007669"/>
    <property type="project" value="TreeGrafter"/>
</dbReference>
<accession>A0A0B6YIE2</accession>
<dbReference type="EMBL" id="HACG01009113">
    <property type="protein sequence ID" value="CEK55978.1"/>
    <property type="molecule type" value="Transcribed_RNA"/>
</dbReference>
<dbReference type="PANTHER" id="PTHR10278">
    <property type="entry name" value="CORTICOTROPIN-RELEASING FACTOR-BINDING PROTEIN"/>
    <property type="match status" value="1"/>
</dbReference>